<dbReference type="SUPFAM" id="SSF141868">
    <property type="entry name" value="EAL domain-like"/>
    <property type="match status" value="1"/>
</dbReference>
<evidence type="ECO:0000259" key="1">
    <source>
        <dbReference type="PROSITE" id="PS50883"/>
    </source>
</evidence>
<dbReference type="SMART" id="SM00052">
    <property type="entry name" value="EAL"/>
    <property type="match status" value="1"/>
</dbReference>
<dbReference type="Gene3D" id="3.20.20.450">
    <property type="entry name" value="EAL domain"/>
    <property type="match status" value="1"/>
</dbReference>
<gene>
    <name evidence="3" type="ORF">HCR_05040</name>
</gene>
<feature type="domain" description="EAL" evidence="1">
    <location>
        <begin position="1"/>
        <end position="206"/>
    </location>
</feature>
<evidence type="ECO:0000313" key="4">
    <source>
        <dbReference type="Proteomes" id="UP001321445"/>
    </source>
</evidence>
<dbReference type="Proteomes" id="UP001321445">
    <property type="component" value="Chromosome"/>
</dbReference>
<dbReference type="PANTHER" id="PTHR33525:SF4">
    <property type="entry name" value="CYCLIC DI-GMP PHOSPHODIESTERASE CDGJ"/>
    <property type="match status" value="1"/>
</dbReference>
<dbReference type="InterPro" id="IPR014408">
    <property type="entry name" value="dGMP_Pdiesterase_EAL/HD-GYP"/>
</dbReference>
<reference evidence="3 4" key="1">
    <citation type="submission" date="2023-03" db="EMBL/GenBank/DDBJ databases">
        <title>Description of Hydrogenimonas sp. ISO32.</title>
        <authorList>
            <person name="Mino S."/>
            <person name="Fukazawa S."/>
            <person name="Sawabe T."/>
        </authorList>
    </citation>
    <scope>NUCLEOTIDE SEQUENCE [LARGE SCALE GENOMIC DNA]</scope>
    <source>
        <strain evidence="3 4">ISO32</strain>
    </source>
</reference>
<accession>A0ABN6WT93</accession>
<dbReference type="Gene3D" id="1.10.3210.10">
    <property type="entry name" value="Hypothetical protein af1432"/>
    <property type="match status" value="1"/>
</dbReference>
<dbReference type="PIRSF" id="PIRSF003180">
    <property type="entry name" value="DiGMPpdiest_YuxH"/>
    <property type="match status" value="1"/>
</dbReference>
<dbReference type="PANTHER" id="PTHR33525">
    <property type="match status" value="1"/>
</dbReference>
<evidence type="ECO:0000259" key="2">
    <source>
        <dbReference type="PROSITE" id="PS51833"/>
    </source>
</evidence>
<dbReference type="RefSeq" id="WP_286337395.1">
    <property type="nucleotide sequence ID" value="NZ_AP027370.1"/>
</dbReference>
<dbReference type="EMBL" id="AP027370">
    <property type="protein sequence ID" value="BDY12192.1"/>
    <property type="molecule type" value="Genomic_DNA"/>
</dbReference>
<dbReference type="PROSITE" id="PS50883">
    <property type="entry name" value="EAL"/>
    <property type="match status" value="1"/>
</dbReference>
<proteinExistence type="predicted"/>
<dbReference type="Pfam" id="PF00563">
    <property type="entry name" value="EAL"/>
    <property type="match status" value="1"/>
</dbReference>
<dbReference type="PROSITE" id="PS51833">
    <property type="entry name" value="HDOD"/>
    <property type="match status" value="1"/>
</dbReference>
<name>A0ABN6WT93_9BACT</name>
<evidence type="ECO:0000313" key="3">
    <source>
        <dbReference type="EMBL" id="BDY12192.1"/>
    </source>
</evidence>
<keyword evidence="4" id="KW-1185">Reference proteome</keyword>
<dbReference type="Pfam" id="PF08668">
    <property type="entry name" value="HDOD"/>
    <property type="match status" value="1"/>
</dbReference>
<organism evidence="3 4">
    <name type="scientific">Hydrogenimonas cancrithermarum</name>
    <dbReference type="NCBI Taxonomy" id="2993563"/>
    <lineage>
        <taxon>Bacteria</taxon>
        <taxon>Pseudomonadati</taxon>
        <taxon>Campylobacterota</taxon>
        <taxon>Epsilonproteobacteria</taxon>
        <taxon>Campylobacterales</taxon>
        <taxon>Hydrogenimonadaceae</taxon>
        <taxon>Hydrogenimonas</taxon>
    </lineage>
</organism>
<dbReference type="InterPro" id="IPR035919">
    <property type="entry name" value="EAL_sf"/>
</dbReference>
<feature type="domain" description="HDOD" evidence="2">
    <location>
        <begin position="200"/>
        <end position="391"/>
    </location>
</feature>
<dbReference type="InterPro" id="IPR001633">
    <property type="entry name" value="EAL_dom"/>
</dbReference>
<dbReference type="InterPro" id="IPR052340">
    <property type="entry name" value="RNase_Y/CdgJ"/>
</dbReference>
<dbReference type="SUPFAM" id="SSF109604">
    <property type="entry name" value="HD-domain/PDEase-like"/>
    <property type="match status" value="1"/>
</dbReference>
<sequence length="415" mass="47937">MDSFYIARQPVIDRKNRIFAYEILFRGNRPEDDVDQGTVMSATTINNLINVIGVENVIGLNYGIIKITPLFLERTLIEALPKEHLIFAVFEEDLRDPAFLESLKKYKKLGYTFALNDLHNPQTLEEPYLLELFSYIKLDHEALDEDRIKTIIGNAHKHGIKTICSKIGTRKDQQKLASFGSDYFQGFFFSEPEIMEEYPIRAETGSILLLWNLIRNDASTDELVEAFEREHTITLQLLRFINSPFFSLRQTVTSVRHLITLLGRNQLSQWLLVMLFAKESQKENGNHPLVLMVINRTELMTGLLKLIHPDAEKSKLETAYLVGMLSLIHLIFHRPPREILHHLHVSKEIEEALFEGKNVYGELLNMVRVIENNDITKLDRLVKKHNLSPKAINQLSIEAMKKVNAFDEALRTMTK</sequence>
<dbReference type="InterPro" id="IPR013976">
    <property type="entry name" value="HDOD"/>
</dbReference>
<protein>
    <submittedName>
        <fullName evidence="3">Cyclic diguanylate phosphodiesterase</fullName>
    </submittedName>
</protein>